<gene>
    <name evidence="1" type="ORF">L1987_11827</name>
</gene>
<dbReference type="Proteomes" id="UP001056120">
    <property type="component" value="Linkage Group LG04"/>
</dbReference>
<keyword evidence="2" id="KW-1185">Reference proteome</keyword>
<comment type="caution">
    <text evidence="1">The sequence shown here is derived from an EMBL/GenBank/DDBJ whole genome shotgun (WGS) entry which is preliminary data.</text>
</comment>
<evidence type="ECO:0000313" key="2">
    <source>
        <dbReference type="Proteomes" id="UP001056120"/>
    </source>
</evidence>
<sequence>MDDRSVFSPIKQTEHKRVITMLVPATTMKVSDQETTPSPRHVRISMTDPDATDSSSDEDEAVFERRRVKKYINEIKIQIASEIEIAGAKKKESGLHAKKKPMKTPARKIGKFRGVRQRPWGKWAAEIRDPVKRVRLWLGTYDTAEEAARVYDNAAIRLCGPNALTNFIAPPLPVAENPPPVAETLPPVKENTLPVNVSSTSDYDSSEESHTNLLSPTSVFRFTNTRIIYTHSKEPSVNYTKECESTNELGPIRGLDSDASLVVDQKGLGSFDNVSFLDDIFNFQSSDPIQFGDGDPGYMMGSEFGSLDPIRFDNFDAIPFVDNFDDLIPDVGHPSSLDVENFF</sequence>
<reference evidence="2" key="1">
    <citation type="journal article" date="2022" name="Mol. Ecol. Resour.">
        <title>The genomes of chicory, endive, great burdock and yacon provide insights into Asteraceae palaeo-polyploidization history and plant inulin production.</title>
        <authorList>
            <person name="Fan W."/>
            <person name="Wang S."/>
            <person name="Wang H."/>
            <person name="Wang A."/>
            <person name="Jiang F."/>
            <person name="Liu H."/>
            <person name="Zhao H."/>
            <person name="Xu D."/>
            <person name="Zhang Y."/>
        </authorList>
    </citation>
    <scope>NUCLEOTIDE SEQUENCE [LARGE SCALE GENOMIC DNA]</scope>
    <source>
        <strain evidence="2">cv. Yunnan</strain>
    </source>
</reference>
<protein>
    <submittedName>
        <fullName evidence="1">Uncharacterized protein</fullName>
    </submittedName>
</protein>
<accession>A0ACB9JCL1</accession>
<evidence type="ECO:0000313" key="1">
    <source>
        <dbReference type="EMBL" id="KAI3818025.1"/>
    </source>
</evidence>
<reference evidence="1 2" key="2">
    <citation type="journal article" date="2022" name="Mol. Ecol. Resour.">
        <title>The genomes of chicory, endive, great burdock and yacon provide insights into Asteraceae paleo-polyploidization history and plant inulin production.</title>
        <authorList>
            <person name="Fan W."/>
            <person name="Wang S."/>
            <person name="Wang H."/>
            <person name="Wang A."/>
            <person name="Jiang F."/>
            <person name="Liu H."/>
            <person name="Zhao H."/>
            <person name="Xu D."/>
            <person name="Zhang Y."/>
        </authorList>
    </citation>
    <scope>NUCLEOTIDE SEQUENCE [LARGE SCALE GENOMIC DNA]</scope>
    <source>
        <strain evidence="2">cv. Yunnan</strain>
        <tissue evidence="1">Leaves</tissue>
    </source>
</reference>
<proteinExistence type="predicted"/>
<dbReference type="EMBL" id="CM042021">
    <property type="protein sequence ID" value="KAI3818025.1"/>
    <property type="molecule type" value="Genomic_DNA"/>
</dbReference>
<name>A0ACB9JCL1_9ASTR</name>
<organism evidence="1 2">
    <name type="scientific">Smallanthus sonchifolius</name>
    <dbReference type="NCBI Taxonomy" id="185202"/>
    <lineage>
        <taxon>Eukaryota</taxon>
        <taxon>Viridiplantae</taxon>
        <taxon>Streptophyta</taxon>
        <taxon>Embryophyta</taxon>
        <taxon>Tracheophyta</taxon>
        <taxon>Spermatophyta</taxon>
        <taxon>Magnoliopsida</taxon>
        <taxon>eudicotyledons</taxon>
        <taxon>Gunneridae</taxon>
        <taxon>Pentapetalae</taxon>
        <taxon>asterids</taxon>
        <taxon>campanulids</taxon>
        <taxon>Asterales</taxon>
        <taxon>Asteraceae</taxon>
        <taxon>Asteroideae</taxon>
        <taxon>Heliantheae alliance</taxon>
        <taxon>Millerieae</taxon>
        <taxon>Smallanthus</taxon>
    </lineage>
</organism>